<dbReference type="KEGG" id="ark:D6B99_10825"/>
<reference evidence="1 2" key="1">
    <citation type="submission" date="2018-09" db="EMBL/GenBank/DDBJ databases">
        <title>Arachidicoccus sp. nov., a bacterium isolated from soil.</title>
        <authorList>
            <person name="Weon H.-Y."/>
            <person name="Kwon S.-W."/>
            <person name="Lee S.A."/>
        </authorList>
    </citation>
    <scope>NUCLEOTIDE SEQUENCE [LARGE SCALE GENOMIC DNA]</scope>
    <source>
        <strain evidence="1 2">KIS59-12</strain>
    </source>
</reference>
<sequence>MSTYSRRRFVQMGSLASASFFVPKFLKAFERKAIAENKILVVLQLSGGNDGLNTVIPYNNDIYYASRPVLGIKKNDVLQMDDEQGLHPALKGLKALYDNGEMALLNGVGYPNPNRSHFRSMDIWQSASDSETVINTGWIGRYLDAQCLHADKPTLTMEIDDTLSLALKGKNNTGIAVNKPKQFYGDSHDSYFKAILQKHPVNDEHLNVDYLYKTLAESMSSADYIYQQSKIYKSNVSYPNTNIGKDLKTIAELINSHIDTKIYYVSLSGFDTHVNQHPQQQRLFTDMSDSINAFVKDLKSSNRFKDVMLMTFSEFGRRVGQNASGGTDHGTANCMFLVSGVLKKQGILNAAPDLTDLDQGDLKYQVDFKDVYATMLHNWLKTDDANILNRKNNYLNFI</sequence>
<dbReference type="Pfam" id="PF07394">
    <property type="entry name" value="DUF1501"/>
    <property type="match status" value="1"/>
</dbReference>
<organism evidence="1 2">
    <name type="scientific">Arachidicoccus soli</name>
    <dbReference type="NCBI Taxonomy" id="2341117"/>
    <lineage>
        <taxon>Bacteria</taxon>
        <taxon>Pseudomonadati</taxon>
        <taxon>Bacteroidota</taxon>
        <taxon>Chitinophagia</taxon>
        <taxon>Chitinophagales</taxon>
        <taxon>Chitinophagaceae</taxon>
        <taxon>Arachidicoccus</taxon>
    </lineage>
</organism>
<dbReference type="PANTHER" id="PTHR43737:SF1">
    <property type="entry name" value="DUF1501 DOMAIN-CONTAINING PROTEIN"/>
    <property type="match status" value="1"/>
</dbReference>
<accession>A0A386HQ09</accession>
<evidence type="ECO:0000313" key="1">
    <source>
        <dbReference type="EMBL" id="AYD48038.1"/>
    </source>
</evidence>
<name>A0A386HQ09_9BACT</name>
<protein>
    <submittedName>
        <fullName evidence="1">DUF1501 domain-containing protein</fullName>
    </submittedName>
</protein>
<dbReference type="Proteomes" id="UP000266118">
    <property type="component" value="Chromosome"/>
</dbReference>
<dbReference type="PANTHER" id="PTHR43737">
    <property type="entry name" value="BLL7424 PROTEIN"/>
    <property type="match status" value="1"/>
</dbReference>
<dbReference type="EMBL" id="CP032489">
    <property type="protein sequence ID" value="AYD48038.1"/>
    <property type="molecule type" value="Genomic_DNA"/>
</dbReference>
<dbReference type="RefSeq" id="WP_119988117.1">
    <property type="nucleotide sequence ID" value="NZ_CP032489.1"/>
</dbReference>
<proteinExistence type="predicted"/>
<dbReference type="InterPro" id="IPR010869">
    <property type="entry name" value="DUF1501"/>
</dbReference>
<gene>
    <name evidence="1" type="ORF">D6B99_10825</name>
</gene>
<keyword evidence="2" id="KW-1185">Reference proteome</keyword>
<dbReference type="OrthoDB" id="9779968at2"/>
<evidence type="ECO:0000313" key="2">
    <source>
        <dbReference type="Proteomes" id="UP000266118"/>
    </source>
</evidence>
<dbReference type="AlphaFoldDB" id="A0A386HQ09"/>